<evidence type="ECO:0000313" key="7">
    <source>
        <dbReference type="Proteomes" id="UP000050969"/>
    </source>
</evidence>
<proteinExistence type="predicted"/>
<dbReference type="Pfam" id="PF09339">
    <property type="entry name" value="HTH_IclR"/>
    <property type="match status" value="1"/>
</dbReference>
<dbReference type="GO" id="GO:0045892">
    <property type="term" value="P:negative regulation of DNA-templated transcription"/>
    <property type="evidence" value="ECO:0007669"/>
    <property type="project" value="TreeGrafter"/>
</dbReference>
<feature type="domain" description="HTH iclR-type" evidence="4">
    <location>
        <begin position="8"/>
        <end position="70"/>
    </location>
</feature>
<protein>
    <submittedName>
        <fullName evidence="6">IclR family transcriptional regulator</fullName>
    </submittedName>
</protein>
<keyword evidence="7" id="KW-1185">Reference proteome</keyword>
<dbReference type="OrthoDB" id="9791752at2"/>
<feature type="domain" description="IclR-ED" evidence="5">
    <location>
        <begin position="71"/>
        <end position="251"/>
    </location>
</feature>
<dbReference type="SUPFAM" id="SSF55781">
    <property type="entry name" value="GAF domain-like"/>
    <property type="match status" value="1"/>
</dbReference>
<comment type="caution">
    <text evidence="6">The sequence shown here is derived from an EMBL/GenBank/DDBJ whole genome shotgun (WGS) entry which is preliminary data.</text>
</comment>
<evidence type="ECO:0000256" key="1">
    <source>
        <dbReference type="ARBA" id="ARBA00023015"/>
    </source>
</evidence>
<dbReference type="PATRIC" id="fig|1293598.4.peg.463"/>
<keyword evidence="2" id="KW-0238">DNA-binding</keyword>
<dbReference type="Gene3D" id="1.10.10.10">
    <property type="entry name" value="Winged helix-like DNA-binding domain superfamily/Winged helix DNA-binding domain"/>
    <property type="match status" value="1"/>
</dbReference>
<dbReference type="SMART" id="SM00346">
    <property type="entry name" value="HTH_ICLR"/>
    <property type="match status" value="1"/>
</dbReference>
<dbReference type="Pfam" id="PF01614">
    <property type="entry name" value="IclR_C"/>
    <property type="match status" value="1"/>
</dbReference>
<dbReference type="SUPFAM" id="SSF46785">
    <property type="entry name" value="Winged helix' DNA-binding domain"/>
    <property type="match status" value="1"/>
</dbReference>
<dbReference type="PANTHER" id="PTHR30136">
    <property type="entry name" value="HELIX-TURN-HELIX TRANSCRIPTIONAL REGULATOR, ICLR FAMILY"/>
    <property type="match status" value="1"/>
</dbReference>
<dbReference type="InterPro" id="IPR005471">
    <property type="entry name" value="Tscrpt_reg_IclR_N"/>
</dbReference>
<dbReference type="STRING" id="1293598.IV56_GL000431"/>
<dbReference type="AlphaFoldDB" id="A0A0R2MUL3"/>
<dbReference type="InterPro" id="IPR050707">
    <property type="entry name" value="HTH_MetabolicPath_Reg"/>
</dbReference>
<dbReference type="InterPro" id="IPR014757">
    <property type="entry name" value="Tscrpt_reg_IclR_C"/>
</dbReference>
<dbReference type="InterPro" id="IPR036390">
    <property type="entry name" value="WH_DNA-bd_sf"/>
</dbReference>
<dbReference type="GO" id="GO:0003700">
    <property type="term" value="F:DNA-binding transcription factor activity"/>
    <property type="evidence" value="ECO:0007669"/>
    <property type="project" value="TreeGrafter"/>
</dbReference>
<reference evidence="6 7" key="1">
    <citation type="journal article" date="2015" name="Genome Announc.">
        <title>Expanding the biotechnology potential of lactobacilli through comparative genomics of 213 strains and associated genera.</title>
        <authorList>
            <person name="Sun Z."/>
            <person name="Harris H.M."/>
            <person name="McCann A."/>
            <person name="Guo C."/>
            <person name="Argimon S."/>
            <person name="Zhang W."/>
            <person name="Yang X."/>
            <person name="Jeffery I.B."/>
            <person name="Cooney J.C."/>
            <person name="Kagawa T.F."/>
            <person name="Liu W."/>
            <person name="Song Y."/>
            <person name="Salvetti E."/>
            <person name="Wrobel A."/>
            <person name="Rasinkangas P."/>
            <person name="Parkhill J."/>
            <person name="Rea M.C."/>
            <person name="O'Sullivan O."/>
            <person name="Ritari J."/>
            <person name="Douillard F.P."/>
            <person name="Paul Ross R."/>
            <person name="Yang R."/>
            <person name="Briner A.E."/>
            <person name="Felis G.E."/>
            <person name="de Vos W.M."/>
            <person name="Barrangou R."/>
            <person name="Klaenhammer T.R."/>
            <person name="Caufield P.W."/>
            <person name="Cui Y."/>
            <person name="Zhang H."/>
            <person name="O'Toole P.W."/>
        </authorList>
    </citation>
    <scope>NUCLEOTIDE SEQUENCE [LARGE SCALE GENOMIC DNA]</scope>
    <source>
        <strain evidence="6 7">DSM 24301</strain>
    </source>
</reference>
<dbReference type="EMBL" id="JQCE01000020">
    <property type="protein sequence ID" value="KRO17311.1"/>
    <property type="molecule type" value="Genomic_DNA"/>
</dbReference>
<dbReference type="RefSeq" id="WP_054778080.1">
    <property type="nucleotide sequence ID" value="NZ_BBBX01000030.1"/>
</dbReference>
<dbReference type="InterPro" id="IPR029016">
    <property type="entry name" value="GAF-like_dom_sf"/>
</dbReference>
<dbReference type="Gene3D" id="3.30.450.40">
    <property type="match status" value="1"/>
</dbReference>
<gene>
    <name evidence="6" type="ORF">IV56_GL000431</name>
</gene>
<keyword evidence="3" id="KW-0804">Transcription</keyword>
<organism evidence="6 7">
    <name type="scientific">Lacticaseibacillus saniviri JCM 17471 = DSM 24301</name>
    <dbReference type="NCBI Taxonomy" id="1293598"/>
    <lineage>
        <taxon>Bacteria</taxon>
        <taxon>Bacillati</taxon>
        <taxon>Bacillota</taxon>
        <taxon>Bacilli</taxon>
        <taxon>Lactobacillales</taxon>
        <taxon>Lactobacillaceae</taxon>
        <taxon>Lacticaseibacillus</taxon>
    </lineage>
</organism>
<evidence type="ECO:0000313" key="6">
    <source>
        <dbReference type="EMBL" id="KRO17311.1"/>
    </source>
</evidence>
<sequence length="251" mass="28102">MADQKLYGTVLVKAKEILDFILSSTRPPTLLEISAGIDLSKPTVLKILNTLTVLDFVRRDDDTKRYYLGTQLLTYADKALKGFDIRSVALPNLGELRDRTEETINLGVLANNRIALIDKLESSSSIKLKSVIGGTMNMYSSAMGKALLAQYSPNQLDQYLAETELKPLTSHTIINQTALRTNLKQIQQIGVSIDDEENEPEVFCIGAPLMKNNQIYGAFSVSAPKYRINAERRTELIRLVLNAQREIEQRI</sequence>
<evidence type="ECO:0000256" key="3">
    <source>
        <dbReference type="ARBA" id="ARBA00023163"/>
    </source>
</evidence>
<dbReference type="Proteomes" id="UP000050969">
    <property type="component" value="Unassembled WGS sequence"/>
</dbReference>
<accession>A0A0R2MUL3</accession>
<evidence type="ECO:0000259" key="4">
    <source>
        <dbReference type="PROSITE" id="PS51077"/>
    </source>
</evidence>
<name>A0A0R2MUL3_9LACO</name>
<dbReference type="GO" id="GO:0003677">
    <property type="term" value="F:DNA binding"/>
    <property type="evidence" value="ECO:0007669"/>
    <property type="project" value="UniProtKB-KW"/>
</dbReference>
<dbReference type="PROSITE" id="PS51077">
    <property type="entry name" value="HTH_ICLR"/>
    <property type="match status" value="1"/>
</dbReference>
<keyword evidence="1" id="KW-0805">Transcription regulation</keyword>
<dbReference type="PANTHER" id="PTHR30136:SF35">
    <property type="entry name" value="HTH-TYPE TRANSCRIPTIONAL REGULATOR RV1719"/>
    <property type="match status" value="1"/>
</dbReference>
<dbReference type="InterPro" id="IPR036388">
    <property type="entry name" value="WH-like_DNA-bd_sf"/>
</dbReference>
<dbReference type="PROSITE" id="PS51078">
    <property type="entry name" value="ICLR_ED"/>
    <property type="match status" value="1"/>
</dbReference>
<evidence type="ECO:0000256" key="2">
    <source>
        <dbReference type="ARBA" id="ARBA00023125"/>
    </source>
</evidence>
<evidence type="ECO:0000259" key="5">
    <source>
        <dbReference type="PROSITE" id="PS51078"/>
    </source>
</evidence>